<dbReference type="AlphaFoldDB" id="A0A843XIM2"/>
<evidence type="ECO:0000256" key="5">
    <source>
        <dbReference type="ARBA" id="ARBA00023180"/>
    </source>
</evidence>
<dbReference type="GO" id="GO:0016020">
    <property type="term" value="C:membrane"/>
    <property type="evidence" value="ECO:0007669"/>
    <property type="project" value="UniProtKB-SubCell"/>
</dbReference>
<dbReference type="Pfam" id="PF02485">
    <property type="entry name" value="Branch"/>
    <property type="match status" value="1"/>
</dbReference>
<sequence>MRRPHRLIGGVPLQRKWLLPVLLLLPVLVVSLLLAAALKPPSAPAFSDRRAASPPREPPRLAYLISGTRGDGTSLRRLLQAVYHPWNYYAVHLDISAPAEERGGLSRYVASEPVFSAYGNVRVVGEADVVSYKGPTMVSCTLHGAAVLLREAERWDWFINLSAADYPLMPQDDVIHIFSYLPRDLNFIEHTSKIGWKEYQRARPIIVDPALYNLKKTDVFWVKEKRSLPSSFKLFVGSSWMVLTRSFLEFCIWGWDNLPRTLLMYYTNFLSSSEGYFHTVLCNSQDFQNTTINNDLRFMTWDNPPRQHPITLGSNHFDLMVESGAPFARKFVAGDPVLDRIDRELLRRRNDGFAPGGWCWNVTGVGMGSCGSNGNPSIIRPTASSRRLERLLVKLLNPENFRSQQCI</sequence>
<proteinExistence type="predicted"/>
<evidence type="ECO:0000256" key="2">
    <source>
        <dbReference type="ARBA" id="ARBA00022676"/>
    </source>
</evidence>
<name>A0A843XIM2_COLES</name>
<dbReference type="PANTHER" id="PTHR45719">
    <property type="entry name" value="GLYCOSYLTRANSFERASE"/>
    <property type="match status" value="1"/>
</dbReference>
<dbReference type="OrthoDB" id="2019572at2759"/>
<evidence type="ECO:0000256" key="3">
    <source>
        <dbReference type="ARBA" id="ARBA00022679"/>
    </source>
</evidence>
<dbReference type="Proteomes" id="UP000652761">
    <property type="component" value="Unassembled WGS sequence"/>
</dbReference>
<reference evidence="6" key="1">
    <citation type="submission" date="2017-07" db="EMBL/GenBank/DDBJ databases">
        <title>Taro Niue Genome Assembly and Annotation.</title>
        <authorList>
            <person name="Atibalentja N."/>
            <person name="Keating K."/>
            <person name="Fields C.J."/>
        </authorList>
    </citation>
    <scope>NUCLEOTIDE SEQUENCE</scope>
    <source>
        <strain evidence="6">Niue_2</strain>
        <tissue evidence="6">Leaf</tissue>
    </source>
</reference>
<dbReference type="InterPro" id="IPR003406">
    <property type="entry name" value="Glyco_trans_14"/>
</dbReference>
<comment type="subcellular location">
    <subcellularLocation>
        <location evidence="1">Membrane</location>
        <topology evidence="1">Single-pass type II membrane protein</topology>
    </subcellularLocation>
</comment>
<keyword evidence="3" id="KW-0808">Transferase</keyword>
<evidence type="ECO:0000256" key="1">
    <source>
        <dbReference type="ARBA" id="ARBA00004606"/>
    </source>
</evidence>
<evidence type="ECO:0000313" key="7">
    <source>
        <dbReference type="Proteomes" id="UP000652761"/>
    </source>
</evidence>
<keyword evidence="5" id="KW-0325">Glycoprotein</keyword>
<organism evidence="6 7">
    <name type="scientific">Colocasia esculenta</name>
    <name type="common">Wild taro</name>
    <name type="synonym">Arum esculentum</name>
    <dbReference type="NCBI Taxonomy" id="4460"/>
    <lineage>
        <taxon>Eukaryota</taxon>
        <taxon>Viridiplantae</taxon>
        <taxon>Streptophyta</taxon>
        <taxon>Embryophyta</taxon>
        <taxon>Tracheophyta</taxon>
        <taxon>Spermatophyta</taxon>
        <taxon>Magnoliopsida</taxon>
        <taxon>Liliopsida</taxon>
        <taxon>Araceae</taxon>
        <taxon>Aroideae</taxon>
        <taxon>Colocasieae</taxon>
        <taxon>Colocasia</taxon>
    </lineage>
</organism>
<evidence type="ECO:0000313" key="6">
    <source>
        <dbReference type="EMBL" id="MQM18975.1"/>
    </source>
</evidence>
<accession>A0A843XIM2</accession>
<dbReference type="SMR" id="A0A843XIM2"/>
<keyword evidence="4" id="KW-0472">Membrane</keyword>
<comment type="caution">
    <text evidence="6">The sequence shown here is derived from an EMBL/GenBank/DDBJ whole genome shotgun (WGS) entry which is preliminary data.</text>
</comment>
<keyword evidence="7" id="KW-1185">Reference proteome</keyword>
<evidence type="ECO:0000256" key="4">
    <source>
        <dbReference type="ARBA" id="ARBA00023136"/>
    </source>
</evidence>
<dbReference type="PANTHER" id="PTHR45719:SF8">
    <property type="entry name" value="BETA-GLUCURONOSYLTRANSFERASE GLCAT14C"/>
    <property type="match status" value="1"/>
</dbReference>
<dbReference type="InterPro" id="IPR044610">
    <property type="entry name" value="GLCAT14A/B/C"/>
</dbReference>
<gene>
    <name evidence="6" type="ORF">Taro_051976</name>
</gene>
<dbReference type="EMBL" id="NMUH01008557">
    <property type="protein sequence ID" value="MQM18975.1"/>
    <property type="molecule type" value="Genomic_DNA"/>
</dbReference>
<keyword evidence="2" id="KW-0328">Glycosyltransferase</keyword>
<dbReference type="GO" id="GO:0015020">
    <property type="term" value="F:glucuronosyltransferase activity"/>
    <property type="evidence" value="ECO:0007669"/>
    <property type="project" value="InterPro"/>
</dbReference>
<evidence type="ECO:0008006" key="8">
    <source>
        <dbReference type="Google" id="ProtNLM"/>
    </source>
</evidence>
<protein>
    <recommendedName>
        <fullName evidence="8">BGGP Beta-1-3-galactosyl-O-glycosyl-glycoprotein</fullName>
    </recommendedName>
</protein>